<name>A0A2D0MZW4_FLAN2</name>
<evidence type="ECO:0000313" key="3">
    <source>
        <dbReference type="Proteomes" id="UP000223913"/>
    </source>
</evidence>
<dbReference type="InterPro" id="IPR050378">
    <property type="entry name" value="Metallo-dep_Hydrolases_sf"/>
</dbReference>
<dbReference type="GO" id="GO:0016811">
    <property type="term" value="F:hydrolase activity, acting on carbon-nitrogen (but not peptide) bonds, in linear amides"/>
    <property type="evidence" value="ECO:0007669"/>
    <property type="project" value="InterPro"/>
</dbReference>
<dbReference type="AlphaFoldDB" id="A0A2D0MZW4"/>
<evidence type="ECO:0000313" key="2">
    <source>
        <dbReference type="EMBL" id="PHN00993.1"/>
    </source>
</evidence>
<dbReference type="Gene3D" id="2.30.40.10">
    <property type="entry name" value="Urease, subunit C, domain 1"/>
    <property type="match status" value="1"/>
</dbReference>
<keyword evidence="3" id="KW-1185">Reference proteome</keyword>
<dbReference type="Gene3D" id="3.20.20.140">
    <property type="entry name" value="Metal-dependent hydrolases"/>
    <property type="match status" value="1"/>
</dbReference>
<feature type="domain" description="Amidohydrolase 3" evidence="1">
    <location>
        <begin position="387"/>
        <end position="502"/>
    </location>
</feature>
<dbReference type="InterPro" id="IPR023100">
    <property type="entry name" value="D-aminoacylase_insert_dom_sf"/>
</dbReference>
<evidence type="ECO:0000259" key="1">
    <source>
        <dbReference type="Pfam" id="PF07969"/>
    </source>
</evidence>
<dbReference type="Pfam" id="PF07969">
    <property type="entry name" value="Amidohydro_3"/>
    <property type="match status" value="2"/>
</dbReference>
<comment type="caution">
    <text evidence="2">The sequence shown here is derived from an EMBL/GenBank/DDBJ whole genome shotgun (WGS) entry which is preliminary data.</text>
</comment>
<feature type="domain" description="Amidohydrolase 3" evidence="1">
    <location>
        <begin position="63"/>
        <end position="189"/>
    </location>
</feature>
<dbReference type="CDD" id="cd01297">
    <property type="entry name" value="D-aminoacylase"/>
    <property type="match status" value="1"/>
</dbReference>
<dbReference type="InterPro" id="IPR011059">
    <property type="entry name" value="Metal-dep_hydrolase_composite"/>
</dbReference>
<reference evidence="2 3" key="1">
    <citation type="submission" date="2017-10" db="EMBL/GenBank/DDBJ databases">
        <title>The draft genome sequence of Lewinella nigricans NBRC 102662.</title>
        <authorList>
            <person name="Wang K."/>
        </authorList>
    </citation>
    <scope>NUCLEOTIDE SEQUENCE [LARGE SCALE GENOMIC DNA]</scope>
    <source>
        <strain evidence="2 3">NBRC 102662</strain>
    </source>
</reference>
<accession>A0A2D0MZW4</accession>
<dbReference type="PROSITE" id="PS51257">
    <property type="entry name" value="PROKAR_LIPOPROTEIN"/>
    <property type="match status" value="1"/>
</dbReference>
<sequence>MIRLLTFLLGICFLASCGVSADLLIVNGSVMDGSGSPAQELDVAVRKDRILRVGPEIKMRAKRVIDAEGKIVSPGFVDIHAHIEPLTTMPEAESHVRQGVTTALGGPDGGGPLPLGKYLDDLEEQGVGMNVAYLVGHNSVRNQIMGLVNKAPTEGELKAMEALVAKSMQEGAFGISTGLKYLPGTYAKLDEIIALSRIAAREGGIYTSHLREEGLGLIEAVSEAITISEKAEIPVVLTHHKAMGQPMWGKSRETLAMVDAARSSGLDIMMDQYPYTASHTGISVLIPAWALEGHQITEFTKRCEDPVLRDSIKAGIMDNLVNDRGGGDLRRVQFSRFNWKPELEGKTLYDWAVAEGREPNIETGAELVIEAQLHRGANCIFHAMDEQDVRRIMQHPFSMVASDGRLSTPGKGHPHPRAYGTFPRVLGYYSREEGVLPLEEAVRKMTSLPAQRIGLPERGMIREGNYADITIFDPATVKDEATFEDPHQYPTGIEYVIINGKLAVDNGVFQHKLPGEVLRKKHSKK</sequence>
<dbReference type="PANTHER" id="PTHR11647">
    <property type="entry name" value="HYDRANTOINASE/DIHYDROPYRIMIDINASE FAMILY MEMBER"/>
    <property type="match status" value="1"/>
</dbReference>
<dbReference type="InterPro" id="IPR013108">
    <property type="entry name" value="Amidohydro_3"/>
</dbReference>
<proteinExistence type="predicted"/>
<protein>
    <submittedName>
        <fullName evidence="2">Aminoacylase</fullName>
    </submittedName>
</protein>
<dbReference type="Gene3D" id="3.30.1490.130">
    <property type="entry name" value="D-aminoacylase. Domain 3"/>
    <property type="match status" value="1"/>
</dbReference>
<dbReference type="InterPro" id="IPR032466">
    <property type="entry name" value="Metal_Hydrolase"/>
</dbReference>
<gene>
    <name evidence="2" type="ORF">CRP01_39335</name>
</gene>
<dbReference type="Proteomes" id="UP000223913">
    <property type="component" value="Unassembled WGS sequence"/>
</dbReference>
<dbReference type="SUPFAM" id="SSF51338">
    <property type="entry name" value="Composite domain of metallo-dependent hydrolases"/>
    <property type="match status" value="1"/>
</dbReference>
<organism evidence="2 3">
    <name type="scientific">Flavilitoribacter nigricans (strain ATCC 23147 / DSM 23189 / NBRC 102662 / NCIMB 1420 / SS-2)</name>
    <name type="common">Lewinella nigricans</name>
    <dbReference type="NCBI Taxonomy" id="1122177"/>
    <lineage>
        <taxon>Bacteria</taxon>
        <taxon>Pseudomonadati</taxon>
        <taxon>Bacteroidota</taxon>
        <taxon>Saprospiria</taxon>
        <taxon>Saprospirales</taxon>
        <taxon>Lewinellaceae</taxon>
        <taxon>Flavilitoribacter</taxon>
    </lineage>
</organism>
<dbReference type="PANTHER" id="PTHR11647:SF1">
    <property type="entry name" value="COLLAPSIN RESPONSE MEDIATOR PROTEIN"/>
    <property type="match status" value="1"/>
</dbReference>
<dbReference type="EMBL" id="PDUD01000066">
    <property type="protein sequence ID" value="PHN00993.1"/>
    <property type="molecule type" value="Genomic_DNA"/>
</dbReference>
<dbReference type="OrthoDB" id="9775607at2"/>
<dbReference type="RefSeq" id="WP_099155591.1">
    <property type="nucleotide sequence ID" value="NZ_PDUD01000066.1"/>
</dbReference>
<dbReference type="SUPFAM" id="SSF51556">
    <property type="entry name" value="Metallo-dependent hydrolases"/>
    <property type="match status" value="1"/>
</dbReference>